<feature type="compositionally biased region" description="Low complexity" evidence="1">
    <location>
        <begin position="723"/>
        <end position="735"/>
    </location>
</feature>
<feature type="compositionally biased region" description="Low complexity" evidence="1">
    <location>
        <begin position="200"/>
        <end position="215"/>
    </location>
</feature>
<comment type="caution">
    <text evidence="2">The sequence shown here is derived from an EMBL/GenBank/DDBJ whole genome shotgun (WGS) entry which is preliminary data.</text>
</comment>
<accession>A0A8J5XCD7</accession>
<evidence type="ECO:0000256" key="1">
    <source>
        <dbReference type="SAM" id="MobiDB-lite"/>
    </source>
</evidence>
<dbReference type="Proteomes" id="UP000751190">
    <property type="component" value="Unassembled WGS sequence"/>
</dbReference>
<sequence length="783" mass="80834">MASALASLVGRPIHFKNVEDVLHAVVAALLDHEAALQAAHDEAAAVSARARAADAHIAELQRGTVADELKALRTELAVERAHTVADGQTLRAVVDHLAARLGEMEHRLGVLEQSATAHGAHVNAPPAADGVAAARDMPPPTSSDVLLERLETLEHAARESQRERLADADELSARVGALERALVDVRTRAARRDELPSPRASGSASASDVFSSSGAPPQADAPVARPRVSLVRAGSGRLDAGHVAGAAPACVAPPAAPAVLPKAALTDDVPLATELDPRRLLREVELLRAGQAHNQNQLMTLALQLAALADGRQPPPPPQPRVSASAAGCSAGGAGSAASPLPLGVAALVEGLEAARAQLAHHERMLHALAHGKADAAKVEAALDDKADASMLLHKVDRQFCEGLIGRLSERLSAQLGSVEASVEASAGSMREQLEAELAASAARARDELIAQRRVRQLAGDAQPGGGGDDEFAVLWVSRLSDPPNRPHGAVKAAPIFVARPLSRPASAAVGRLERAQSPPAGPADAHDGDSAGGGTRARPQSAHARAEQRVAPLTPSVFNESVRGAEAAAAEYARTGQFGGRKLRADQVAGGHFNASARQSPAAERVGPWQQPVRSRAQQPRAALSGLDHAGEVERLRERAREARERALREAGKLQPTNGPPVQKERRTQLGRAPSAAALAPHAAAVAVGTDGRFYHFADDVPALRAQQLDNSLNVLAPDARAARAPAEPLRGARALGGGGTQPTEPGAGSEAAHATHAPSDAASASIPLPATAPATHPPSMP</sequence>
<feature type="compositionally biased region" description="Low complexity" evidence="1">
    <location>
        <begin position="753"/>
        <end position="776"/>
    </location>
</feature>
<feature type="region of interest" description="Disordered" evidence="1">
    <location>
        <begin position="309"/>
        <end position="329"/>
    </location>
</feature>
<feature type="region of interest" description="Disordered" evidence="1">
    <location>
        <begin position="595"/>
        <end position="624"/>
    </location>
</feature>
<dbReference type="EMBL" id="JAGTXO010000018">
    <property type="protein sequence ID" value="KAG8462916.1"/>
    <property type="molecule type" value="Genomic_DNA"/>
</dbReference>
<evidence type="ECO:0000313" key="3">
    <source>
        <dbReference type="Proteomes" id="UP000751190"/>
    </source>
</evidence>
<feature type="region of interest" description="Disordered" evidence="1">
    <location>
        <begin position="191"/>
        <end position="224"/>
    </location>
</feature>
<protein>
    <submittedName>
        <fullName evidence="2">Uncharacterized protein</fullName>
    </submittedName>
</protein>
<feature type="region of interest" description="Disordered" evidence="1">
    <location>
        <begin position="121"/>
        <end position="143"/>
    </location>
</feature>
<proteinExistence type="predicted"/>
<reference evidence="2" key="1">
    <citation type="submission" date="2021-05" db="EMBL/GenBank/DDBJ databases">
        <title>The genome of the haptophyte Pavlova lutheri (Diacronema luteri, Pavlovales) - a model for lipid biosynthesis in eukaryotic algae.</title>
        <authorList>
            <person name="Hulatt C.J."/>
            <person name="Posewitz M.C."/>
        </authorList>
    </citation>
    <scope>NUCLEOTIDE SEQUENCE</scope>
    <source>
        <strain evidence="2">NIVA-4/92</strain>
    </source>
</reference>
<feature type="region of interest" description="Disordered" evidence="1">
    <location>
        <begin position="723"/>
        <end position="783"/>
    </location>
</feature>
<evidence type="ECO:0000313" key="2">
    <source>
        <dbReference type="EMBL" id="KAG8462916.1"/>
    </source>
</evidence>
<dbReference type="AlphaFoldDB" id="A0A8J5XCD7"/>
<organism evidence="2 3">
    <name type="scientific">Diacronema lutheri</name>
    <name type="common">Unicellular marine alga</name>
    <name type="synonym">Monochrysis lutheri</name>
    <dbReference type="NCBI Taxonomy" id="2081491"/>
    <lineage>
        <taxon>Eukaryota</taxon>
        <taxon>Haptista</taxon>
        <taxon>Haptophyta</taxon>
        <taxon>Pavlovophyceae</taxon>
        <taxon>Pavlovales</taxon>
        <taxon>Pavlovaceae</taxon>
        <taxon>Diacronema</taxon>
    </lineage>
</organism>
<keyword evidence="3" id="KW-1185">Reference proteome</keyword>
<gene>
    <name evidence="2" type="ORF">KFE25_001689</name>
</gene>
<feature type="region of interest" description="Disordered" evidence="1">
    <location>
        <begin position="511"/>
        <end position="558"/>
    </location>
</feature>
<feature type="compositionally biased region" description="Low complexity" evidence="1">
    <location>
        <begin position="124"/>
        <end position="134"/>
    </location>
</feature>
<dbReference type="OrthoDB" id="10655854at2759"/>
<name>A0A8J5XCD7_DIALT</name>